<dbReference type="Gene3D" id="3.40.250.10">
    <property type="entry name" value="Rhodanese-like domain"/>
    <property type="match status" value="1"/>
</dbReference>
<gene>
    <name evidence="1" type="ORF">CSKR_111784</name>
</gene>
<accession>A0A3R7C1F8</accession>
<name>A0A3R7C1F8_CLOSI</name>
<dbReference type="Proteomes" id="UP000286415">
    <property type="component" value="Unassembled WGS sequence"/>
</dbReference>
<dbReference type="InParanoid" id="A0A3R7C1F8"/>
<organism evidence="1 2">
    <name type="scientific">Clonorchis sinensis</name>
    <name type="common">Chinese liver fluke</name>
    <dbReference type="NCBI Taxonomy" id="79923"/>
    <lineage>
        <taxon>Eukaryota</taxon>
        <taxon>Metazoa</taxon>
        <taxon>Spiralia</taxon>
        <taxon>Lophotrochozoa</taxon>
        <taxon>Platyhelminthes</taxon>
        <taxon>Trematoda</taxon>
        <taxon>Digenea</taxon>
        <taxon>Opisthorchiida</taxon>
        <taxon>Opisthorchiata</taxon>
        <taxon>Opisthorchiidae</taxon>
        <taxon>Clonorchis</taxon>
    </lineage>
</organism>
<keyword evidence="2" id="KW-1185">Reference proteome</keyword>
<dbReference type="PANTHER" id="PTHR44086:SF10">
    <property type="entry name" value="THIOSULFATE SULFURTRANSFERASE_RHODANESE-LIKE DOMAIN-CONTAINING PROTEIN 3"/>
    <property type="match status" value="1"/>
</dbReference>
<sequence length="222" mass="25711">MAKLPLFRGFRIPLLCKQLRIFRPALADDCHTQMKLHLTWVLQRSFASPTDKNDLRSEDIVHIDCQELRERMRTKNIMLIDVREPIELEESGRIDGAINIPLADVEQAFQMEPSDFQKKYGVTKPDKSDNNIVFSCQSGKRSLHALQIANRLGYKLIIFDDVEQPFQIKHANFQKKHGVVTPNWCDNGIVFSCRSGKHSPYALRIDNCWDNSLVFNRTTLRI</sequence>
<dbReference type="EMBL" id="NIRI02000010">
    <property type="protein sequence ID" value="KAG5454222.1"/>
    <property type="molecule type" value="Genomic_DNA"/>
</dbReference>
<proteinExistence type="predicted"/>
<dbReference type="InterPro" id="IPR036873">
    <property type="entry name" value="Rhodanese-like_dom_sf"/>
</dbReference>
<dbReference type="STRING" id="79923.A0A3R7C1F8"/>
<dbReference type="Pfam" id="PF00581">
    <property type="entry name" value="Rhodanese"/>
    <property type="match status" value="1"/>
</dbReference>
<dbReference type="InterPro" id="IPR001763">
    <property type="entry name" value="Rhodanese-like_dom"/>
</dbReference>
<protein>
    <submittedName>
        <fullName evidence="1">Thiosulfate sulfurtransferase/rhodanese-like domain-containing protein 3</fullName>
    </submittedName>
</protein>
<reference evidence="1 2" key="2">
    <citation type="journal article" date="2021" name="Genomics">
        <title>High-quality reference genome for Clonorchis sinensis.</title>
        <authorList>
            <person name="Young N.D."/>
            <person name="Stroehlein A.J."/>
            <person name="Kinkar L."/>
            <person name="Wang T."/>
            <person name="Sohn W.M."/>
            <person name="Chang B.C.H."/>
            <person name="Kaur P."/>
            <person name="Weisz D."/>
            <person name="Dudchenko O."/>
            <person name="Aiden E.L."/>
            <person name="Korhonen P.K."/>
            <person name="Gasser R.B."/>
        </authorList>
    </citation>
    <scope>NUCLEOTIDE SEQUENCE [LARGE SCALE GENOMIC DNA]</scope>
    <source>
        <strain evidence="1">Cs-k2</strain>
    </source>
</reference>
<dbReference type="SMART" id="SM00450">
    <property type="entry name" value="RHOD"/>
    <property type="match status" value="1"/>
</dbReference>
<comment type="caution">
    <text evidence="1">The sequence shown here is derived from an EMBL/GenBank/DDBJ whole genome shotgun (WGS) entry which is preliminary data.</text>
</comment>
<dbReference type="PROSITE" id="PS50206">
    <property type="entry name" value="RHODANESE_3"/>
    <property type="match status" value="1"/>
</dbReference>
<dbReference type="PANTHER" id="PTHR44086">
    <property type="entry name" value="THIOSULFATE SULFURTRANSFERASE RDL2, MITOCHONDRIAL-RELATED"/>
    <property type="match status" value="1"/>
</dbReference>
<evidence type="ECO:0000313" key="1">
    <source>
        <dbReference type="EMBL" id="KAG5454222.1"/>
    </source>
</evidence>
<reference evidence="1 2" key="1">
    <citation type="journal article" date="2018" name="Biotechnol. Adv.">
        <title>Improved genomic resources and new bioinformatic workflow for the carcinogenic parasite Clonorchis sinensis: Biotechnological implications.</title>
        <authorList>
            <person name="Wang D."/>
            <person name="Korhonen P.K."/>
            <person name="Gasser R.B."/>
            <person name="Young N.D."/>
        </authorList>
    </citation>
    <scope>NUCLEOTIDE SEQUENCE [LARGE SCALE GENOMIC DNA]</scope>
    <source>
        <strain evidence="1">Cs-k2</strain>
    </source>
</reference>
<evidence type="ECO:0000313" key="2">
    <source>
        <dbReference type="Proteomes" id="UP000286415"/>
    </source>
</evidence>
<dbReference type="OrthoDB" id="566238at2759"/>
<dbReference type="SUPFAM" id="SSF52821">
    <property type="entry name" value="Rhodanese/Cell cycle control phosphatase"/>
    <property type="match status" value="1"/>
</dbReference>
<dbReference type="AlphaFoldDB" id="A0A3R7C1F8"/>